<feature type="domain" description="Glutaredoxin" evidence="1">
    <location>
        <begin position="5"/>
        <end position="51"/>
    </location>
</feature>
<protein>
    <submittedName>
        <fullName evidence="2">Glutaredoxin-like protein NrdH</fullName>
    </submittedName>
    <submittedName>
        <fullName evidence="3">NrdH-redoxin</fullName>
    </submittedName>
</protein>
<sequence length="93" mass="10250">MSEQVTVYRKRACIQCTLTYRALDKAGVTYTVVNVTENAAALEYVCEDLGYSAALIVVVDEHKHWAGSDPTASPPLLKPLACRPSRIALRRRG</sequence>
<reference evidence="2 4" key="1">
    <citation type="submission" date="2016-10" db="EMBL/GenBank/DDBJ databases">
        <authorList>
            <person name="Varghese N."/>
            <person name="Submissions S."/>
        </authorList>
    </citation>
    <scope>NUCLEOTIDE SEQUENCE [LARGE SCALE GENOMIC DNA]</scope>
    <source>
        <strain evidence="2 4">CGMCC 1.11215</strain>
    </source>
</reference>
<dbReference type="Pfam" id="PF00462">
    <property type="entry name" value="Glutaredoxin"/>
    <property type="match status" value="1"/>
</dbReference>
<dbReference type="EMBL" id="SOFD01000011">
    <property type="protein sequence ID" value="TFB78495.1"/>
    <property type="molecule type" value="Genomic_DNA"/>
</dbReference>
<name>A0A4R8V7W2_9MICO</name>
<dbReference type="InterPro" id="IPR002109">
    <property type="entry name" value="Glutaredoxin"/>
</dbReference>
<dbReference type="InterPro" id="IPR036249">
    <property type="entry name" value="Thioredoxin-like_sf"/>
</dbReference>
<dbReference type="EMBL" id="FNIB01000041">
    <property type="protein sequence ID" value="SDO69286.1"/>
    <property type="molecule type" value="Genomic_DNA"/>
</dbReference>
<dbReference type="SUPFAM" id="SSF52833">
    <property type="entry name" value="Thioredoxin-like"/>
    <property type="match status" value="1"/>
</dbReference>
<proteinExistence type="predicted"/>
<keyword evidence="5" id="KW-1185">Reference proteome</keyword>
<dbReference type="Proteomes" id="UP000199639">
    <property type="component" value="Unassembled WGS sequence"/>
</dbReference>
<reference evidence="3 5" key="2">
    <citation type="submission" date="2019-03" db="EMBL/GenBank/DDBJ databases">
        <title>Genomics of glacier-inhabiting Cryobacterium strains.</title>
        <authorList>
            <person name="Liu Q."/>
            <person name="Xin Y.-H."/>
        </authorList>
    </citation>
    <scope>NUCLEOTIDE SEQUENCE [LARGE SCALE GENOMIC DNA]</scope>
    <source>
        <strain evidence="3 5">Hh8</strain>
    </source>
</reference>
<evidence type="ECO:0000313" key="2">
    <source>
        <dbReference type="EMBL" id="SDO69286.1"/>
    </source>
</evidence>
<dbReference type="Gene3D" id="3.40.30.10">
    <property type="entry name" value="Glutaredoxin"/>
    <property type="match status" value="1"/>
</dbReference>
<dbReference type="CDD" id="cd02976">
    <property type="entry name" value="NrdH"/>
    <property type="match status" value="1"/>
</dbReference>
<evidence type="ECO:0000313" key="3">
    <source>
        <dbReference type="EMBL" id="TFB78495.1"/>
    </source>
</evidence>
<accession>A0A4R8V7W2</accession>
<evidence type="ECO:0000259" key="1">
    <source>
        <dbReference type="Pfam" id="PF00462"/>
    </source>
</evidence>
<evidence type="ECO:0000313" key="4">
    <source>
        <dbReference type="Proteomes" id="UP000199639"/>
    </source>
</evidence>
<evidence type="ECO:0000313" key="5">
    <source>
        <dbReference type="Proteomes" id="UP000298252"/>
    </source>
</evidence>
<gene>
    <name evidence="3" type="ORF">E3O21_05545</name>
    <name evidence="2" type="ORF">SAMN05216368_1412</name>
</gene>
<dbReference type="Proteomes" id="UP000298252">
    <property type="component" value="Unassembled WGS sequence"/>
</dbReference>
<dbReference type="AlphaFoldDB" id="A0A4R8V7W2"/>
<organism evidence="2 4">
    <name type="scientific">Cryobacterium flavum</name>
    <dbReference type="NCBI Taxonomy" id="1424659"/>
    <lineage>
        <taxon>Bacteria</taxon>
        <taxon>Bacillati</taxon>
        <taxon>Actinomycetota</taxon>
        <taxon>Actinomycetes</taxon>
        <taxon>Micrococcales</taxon>
        <taxon>Microbacteriaceae</taxon>
        <taxon>Cryobacterium</taxon>
    </lineage>
</organism>
<dbReference type="PROSITE" id="PS51354">
    <property type="entry name" value="GLUTAREDOXIN_2"/>
    <property type="match status" value="1"/>
</dbReference>
<dbReference type="STRING" id="1424659.SAMN05216368_1412"/>
<dbReference type="RefSeq" id="WP_092342719.1">
    <property type="nucleotide sequence ID" value="NZ_FNIB01000041.1"/>
</dbReference>